<dbReference type="EMBL" id="CADCVA010000393">
    <property type="protein sequence ID" value="CAA9444796.1"/>
    <property type="molecule type" value="Genomic_DNA"/>
</dbReference>
<protein>
    <submittedName>
        <fullName evidence="1">Uncharacterized protein</fullName>
    </submittedName>
</protein>
<sequence>MYRLLVVVATQDQLGSQVHEGSEGLLRVGEAVAT</sequence>
<proteinExistence type="predicted"/>
<evidence type="ECO:0000313" key="1">
    <source>
        <dbReference type="EMBL" id="CAA9444796.1"/>
    </source>
</evidence>
<dbReference type="AlphaFoldDB" id="A0A6J4QHX6"/>
<reference evidence="1" key="1">
    <citation type="submission" date="2020-02" db="EMBL/GenBank/DDBJ databases">
        <authorList>
            <person name="Meier V. D."/>
        </authorList>
    </citation>
    <scope>NUCLEOTIDE SEQUENCE</scope>
    <source>
        <strain evidence="1">AVDCRST_MAG82</strain>
    </source>
</reference>
<name>A0A6J4QHX6_9ACTN</name>
<accession>A0A6J4QHX6</accession>
<gene>
    <name evidence="1" type="ORF">AVDCRST_MAG82-3219</name>
</gene>
<organism evidence="1">
    <name type="scientific">uncultured Rubrobacteraceae bacterium</name>
    <dbReference type="NCBI Taxonomy" id="349277"/>
    <lineage>
        <taxon>Bacteria</taxon>
        <taxon>Bacillati</taxon>
        <taxon>Actinomycetota</taxon>
        <taxon>Rubrobacteria</taxon>
        <taxon>Rubrobacterales</taxon>
        <taxon>Rubrobacteraceae</taxon>
        <taxon>environmental samples</taxon>
    </lineage>
</organism>